<keyword evidence="3" id="KW-1185">Reference proteome</keyword>
<name>A0ABP6Z639_9ACTN</name>
<keyword evidence="2" id="KW-0808">Transferase</keyword>
<keyword evidence="2" id="KW-0548">Nucleotidyltransferase</keyword>
<dbReference type="InterPro" id="IPR001763">
    <property type="entry name" value="Rhodanese-like_dom"/>
</dbReference>
<dbReference type="CDD" id="cd00158">
    <property type="entry name" value="RHOD"/>
    <property type="match status" value="1"/>
</dbReference>
<organism evidence="2 3">
    <name type="scientific">Kineosporia mesophila</name>
    <dbReference type="NCBI Taxonomy" id="566012"/>
    <lineage>
        <taxon>Bacteria</taxon>
        <taxon>Bacillati</taxon>
        <taxon>Actinomycetota</taxon>
        <taxon>Actinomycetes</taxon>
        <taxon>Kineosporiales</taxon>
        <taxon>Kineosporiaceae</taxon>
        <taxon>Kineosporia</taxon>
    </lineage>
</organism>
<dbReference type="Gene3D" id="3.40.250.10">
    <property type="entry name" value="Rhodanese-like domain"/>
    <property type="match status" value="1"/>
</dbReference>
<dbReference type="GO" id="GO:0016779">
    <property type="term" value="F:nucleotidyltransferase activity"/>
    <property type="evidence" value="ECO:0007669"/>
    <property type="project" value="UniProtKB-KW"/>
</dbReference>
<dbReference type="Proteomes" id="UP001501074">
    <property type="component" value="Unassembled WGS sequence"/>
</dbReference>
<accession>A0ABP6Z639</accession>
<dbReference type="EMBL" id="BAAAZO010000002">
    <property type="protein sequence ID" value="GAA3597970.1"/>
    <property type="molecule type" value="Genomic_DNA"/>
</dbReference>
<sequence>MTSDVRPPLVEPGDPLTEAEHRRYARHLVLPDLGGNGQRRLKAARVLLVGAGGLGSPALQYLAAAGVGTIGLVDDDVVEESNLQRQVIHTGADVGRPKVDSAADAVHRANPLVRVERHRERLHPANAVRLVEQYDLVLDGSDNFPTRYVVNDACVLAGTPWVWAAVARSQGQASTFWDGHGPQYRDLFPEPPAPGTVLDCNDAGVLGAVCGLFGSIMAAEAVKLITGTGQSLLGRVVTLDAQTWSWRTFRLTPDPTRAPITRMAPPALPTITAGDLAARLRARTAGDNDFLLIDVREPAEHARNAIPGALLVPLAGLEAAGLPRDRPLILYCATGQRSARAIQVLRSQGYGLLQHLDGGIRAWTASATAGPSA</sequence>
<gene>
    <name evidence="2" type="primary">moeZ_2</name>
    <name evidence="2" type="ORF">GCM10022223_11460</name>
</gene>
<dbReference type="PROSITE" id="PS50206">
    <property type="entry name" value="RHODANESE_3"/>
    <property type="match status" value="1"/>
</dbReference>
<evidence type="ECO:0000313" key="3">
    <source>
        <dbReference type="Proteomes" id="UP001501074"/>
    </source>
</evidence>
<reference evidence="3" key="1">
    <citation type="journal article" date="2019" name="Int. J. Syst. Evol. Microbiol.">
        <title>The Global Catalogue of Microorganisms (GCM) 10K type strain sequencing project: providing services to taxonomists for standard genome sequencing and annotation.</title>
        <authorList>
            <consortium name="The Broad Institute Genomics Platform"/>
            <consortium name="The Broad Institute Genome Sequencing Center for Infectious Disease"/>
            <person name="Wu L."/>
            <person name="Ma J."/>
        </authorList>
    </citation>
    <scope>NUCLEOTIDE SEQUENCE [LARGE SCALE GENOMIC DNA]</scope>
    <source>
        <strain evidence="3">JCM 16902</strain>
    </source>
</reference>
<evidence type="ECO:0000313" key="2">
    <source>
        <dbReference type="EMBL" id="GAA3597970.1"/>
    </source>
</evidence>
<dbReference type="SUPFAM" id="SSF69572">
    <property type="entry name" value="Activating enzymes of the ubiquitin-like proteins"/>
    <property type="match status" value="1"/>
</dbReference>
<dbReference type="InterPro" id="IPR036873">
    <property type="entry name" value="Rhodanese-like_dom_sf"/>
</dbReference>
<feature type="domain" description="Rhodanese" evidence="1">
    <location>
        <begin position="286"/>
        <end position="368"/>
    </location>
</feature>
<comment type="caution">
    <text evidence="2">The sequence shown here is derived from an EMBL/GenBank/DDBJ whole genome shotgun (WGS) entry which is preliminary data.</text>
</comment>
<dbReference type="PANTHER" id="PTHR10953">
    <property type="entry name" value="UBIQUITIN-ACTIVATING ENZYME E1"/>
    <property type="match status" value="1"/>
</dbReference>
<dbReference type="InterPro" id="IPR035985">
    <property type="entry name" value="Ubiquitin-activating_enz"/>
</dbReference>
<dbReference type="InterPro" id="IPR045886">
    <property type="entry name" value="ThiF/MoeB/HesA"/>
</dbReference>
<dbReference type="InterPro" id="IPR000594">
    <property type="entry name" value="ThiF_NAD_FAD-bd"/>
</dbReference>
<evidence type="ECO:0000259" key="1">
    <source>
        <dbReference type="PROSITE" id="PS50206"/>
    </source>
</evidence>
<dbReference type="PANTHER" id="PTHR10953:SF102">
    <property type="entry name" value="ADENYLYLTRANSFERASE AND SULFURTRANSFERASE MOCS3"/>
    <property type="match status" value="1"/>
</dbReference>
<dbReference type="CDD" id="cd00757">
    <property type="entry name" value="ThiF_MoeB_HesA_family"/>
    <property type="match status" value="1"/>
</dbReference>
<dbReference type="SMART" id="SM00450">
    <property type="entry name" value="RHOD"/>
    <property type="match status" value="1"/>
</dbReference>
<dbReference type="RefSeq" id="WP_231485899.1">
    <property type="nucleotide sequence ID" value="NZ_BAAAZO010000002.1"/>
</dbReference>
<dbReference type="Pfam" id="PF00581">
    <property type="entry name" value="Rhodanese"/>
    <property type="match status" value="1"/>
</dbReference>
<proteinExistence type="predicted"/>
<dbReference type="NCBIfam" id="NF004281">
    <property type="entry name" value="PRK05690.1"/>
    <property type="match status" value="1"/>
</dbReference>
<dbReference type="Gene3D" id="3.40.50.720">
    <property type="entry name" value="NAD(P)-binding Rossmann-like Domain"/>
    <property type="match status" value="1"/>
</dbReference>
<protein>
    <submittedName>
        <fullName evidence="2">Adenylyltransferase/sulfurtransferase MoeZ</fullName>
    </submittedName>
</protein>
<dbReference type="Pfam" id="PF00899">
    <property type="entry name" value="ThiF"/>
    <property type="match status" value="1"/>
</dbReference>